<evidence type="ECO:0000313" key="2">
    <source>
        <dbReference type="Proteomes" id="UP000722625"/>
    </source>
</evidence>
<reference evidence="1 2" key="1">
    <citation type="journal article" date="2018" name="Int. J. Syst. Evol. Microbiol.">
        <title>Flavobacterium chryseum sp. nov. and Flavobacterium psychroterrae sp. nov., novel environmental bacteria isolated from Antarctica.</title>
        <authorList>
            <person name="Kralova S."/>
            <person name="Svec P."/>
            <person name="Busse H.J."/>
            <person name="Stankova E."/>
            <person name="Vaczi P."/>
            <person name="Sedlacek I."/>
        </authorList>
    </citation>
    <scope>NUCLEOTIDE SEQUENCE [LARGE SCALE GENOMIC DNA]</scope>
    <source>
        <strain evidence="1 2">CCM 8827</strain>
    </source>
</reference>
<dbReference type="EMBL" id="JAGYVZ010000002">
    <property type="protein sequence ID" value="MBS7229938.1"/>
    <property type="molecule type" value="Genomic_DNA"/>
</dbReference>
<evidence type="ECO:0000313" key="1">
    <source>
        <dbReference type="EMBL" id="MBS7229938.1"/>
    </source>
</evidence>
<accession>A0ABS5P6J2</accession>
<dbReference type="Proteomes" id="UP000722625">
    <property type="component" value="Unassembled WGS sequence"/>
</dbReference>
<organism evidence="1 2">
    <name type="scientific">Flavobacterium psychroterrae</name>
    <dbReference type="NCBI Taxonomy" id="2133767"/>
    <lineage>
        <taxon>Bacteria</taxon>
        <taxon>Pseudomonadati</taxon>
        <taxon>Bacteroidota</taxon>
        <taxon>Flavobacteriia</taxon>
        <taxon>Flavobacteriales</taxon>
        <taxon>Flavobacteriaceae</taxon>
        <taxon>Flavobacterium</taxon>
    </lineage>
</organism>
<proteinExistence type="predicted"/>
<comment type="caution">
    <text evidence="1">The sequence shown here is derived from an EMBL/GenBank/DDBJ whole genome shotgun (WGS) entry which is preliminary data.</text>
</comment>
<sequence length="238" mass="27438">MKSSAQNDTIYFDQNWKNAVKNSATYYRIKPLKIKTKKAVGYNITRLDSVYVINDYYTKTNKLQFEGFSEDKEAEYLVGNAKWYNENNTILDSRDFNYKENNKSKLVFPKWPILYLDYKIATKSQFIGGLEFCLDCENKNKLFLGLGFGVTSYNDTYYGLPDLHLSYNTAKFLFVKGGISDKHAYGLAGMTVLNLLDLGFGYSQPFNNDKIPVIKGFTFGATFRFSTNQKVYTQIKIM</sequence>
<gene>
    <name evidence="1" type="ORF">KHA90_02780</name>
</gene>
<evidence type="ECO:0008006" key="3">
    <source>
        <dbReference type="Google" id="ProtNLM"/>
    </source>
</evidence>
<protein>
    <recommendedName>
        <fullName evidence="3">DUF4421 domain-containing protein</fullName>
    </recommendedName>
</protein>
<keyword evidence="2" id="KW-1185">Reference proteome</keyword>
<name>A0ABS5P6J2_9FLAO</name>